<dbReference type="AlphaFoldDB" id="A0A0F9ERN4"/>
<reference evidence="1" key="1">
    <citation type="journal article" date="2015" name="Nature">
        <title>Complex archaea that bridge the gap between prokaryotes and eukaryotes.</title>
        <authorList>
            <person name="Spang A."/>
            <person name="Saw J.H."/>
            <person name="Jorgensen S.L."/>
            <person name="Zaremba-Niedzwiedzka K."/>
            <person name="Martijn J."/>
            <person name="Lind A.E."/>
            <person name="van Eijk R."/>
            <person name="Schleper C."/>
            <person name="Guy L."/>
            <person name="Ettema T.J."/>
        </authorList>
    </citation>
    <scope>NUCLEOTIDE SEQUENCE</scope>
</reference>
<sequence length="212" mass="23954">MKIKGKYIKGSLYVLAAMIFIFAFLFNEAEGAETWGELGPSIISYEHSDSFTLLLQERWNNKYAVSLGYISEQHFNTCPELANRPDCIWDVRSQLMFGAERLIQGNFDSEWLGWANRLTFSIGPYWFQNTNRVTSCHFNIRLTLAIELWEGAAIKAGHFSHGGTCKEITLENPNLMVPAPGSIPGRLAVGVPIQITGDWNLGQDAILFAWRF</sequence>
<proteinExistence type="predicted"/>
<gene>
    <name evidence="1" type="ORF">LCGC14_2119990</name>
</gene>
<accession>A0A0F9ERN4</accession>
<comment type="caution">
    <text evidence="1">The sequence shown here is derived from an EMBL/GenBank/DDBJ whole genome shotgun (WGS) entry which is preliminary data.</text>
</comment>
<organism evidence="1">
    <name type="scientific">marine sediment metagenome</name>
    <dbReference type="NCBI Taxonomy" id="412755"/>
    <lineage>
        <taxon>unclassified sequences</taxon>
        <taxon>metagenomes</taxon>
        <taxon>ecological metagenomes</taxon>
    </lineage>
</organism>
<protein>
    <submittedName>
        <fullName evidence="1">Uncharacterized protein</fullName>
    </submittedName>
</protein>
<evidence type="ECO:0000313" key="1">
    <source>
        <dbReference type="EMBL" id="KKL68936.1"/>
    </source>
</evidence>
<dbReference type="EMBL" id="LAZR01026380">
    <property type="protein sequence ID" value="KKL68936.1"/>
    <property type="molecule type" value="Genomic_DNA"/>
</dbReference>
<name>A0A0F9ERN4_9ZZZZ</name>